<comment type="caution">
    <text evidence="2">The sequence shown here is derived from an EMBL/GenBank/DDBJ whole genome shotgun (WGS) entry which is preliminary data.</text>
</comment>
<accession>A0A1Z8B7R8</accession>
<keyword evidence="1" id="KW-0472">Membrane</keyword>
<feature type="transmembrane region" description="Helical" evidence="1">
    <location>
        <begin position="49"/>
        <end position="67"/>
    </location>
</feature>
<sequence>MENIELSELWKSYDQKIDQVLTMNKEVALHISKQRINTQMNKLALPKRAVTLIGIPYAALLIAISYITFKAEAYIMALGFGAISLIMLVVLGNYFYQLILINKIKGSDEVIAVQQQLANIKLSSFNALKLSIYQLPFWAICWISIDALKSSPLIYGGVNLFVIVGLTFLSYWIFNKFNYDKMKPEIRNTFFSGPEWEPLVISSKILDQIDEYK</sequence>
<dbReference type="Proteomes" id="UP000196102">
    <property type="component" value="Unassembled WGS sequence"/>
</dbReference>
<organism evidence="2 3">
    <name type="scientific">Nonlabens dokdonensis</name>
    <dbReference type="NCBI Taxonomy" id="328515"/>
    <lineage>
        <taxon>Bacteria</taxon>
        <taxon>Pseudomonadati</taxon>
        <taxon>Bacteroidota</taxon>
        <taxon>Flavobacteriia</taxon>
        <taxon>Flavobacteriales</taxon>
        <taxon>Flavobacteriaceae</taxon>
        <taxon>Nonlabens</taxon>
    </lineage>
</organism>
<dbReference type="EMBL" id="MAAX01000063">
    <property type="protein sequence ID" value="OUS18599.1"/>
    <property type="molecule type" value="Genomic_DNA"/>
</dbReference>
<proteinExistence type="predicted"/>
<evidence type="ECO:0000313" key="3">
    <source>
        <dbReference type="Proteomes" id="UP000196102"/>
    </source>
</evidence>
<dbReference type="RefSeq" id="WP_303686040.1">
    <property type="nucleotide sequence ID" value="NZ_CAJXYO010000044.1"/>
</dbReference>
<feature type="transmembrane region" description="Helical" evidence="1">
    <location>
        <begin position="130"/>
        <end position="148"/>
    </location>
</feature>
<evidence type="ECO:0000313" key="2">
    <source>
        <dbReference type="EMBL" id="OUS18599.1"/>
    </source>
</evidence>
<evidence type="ECO:0000256" key="1">
    <source>
        <dbReference type="SAM" id="Phobius"/>
    </source>
</evidence>
<reference evidence="3" key="1">
    <citation type="journal article" date="2017" name="Proc. Natl. Acad. Sci. U.S.A.">
        <title>Simulation of Deepwater Horizon oil plume reveals substrate specialization within a complex community of hydrocarbon-degraders.</title>
        <authorList>
            <person name="Hu P."/>
            <person name="Dubinsky E.A."/>
            <person name="Probst A.J."/>
            <person name="Wang J."/>
            <person name="Sieber C.M.K."/>
            <person name="Tom L.M."/>
            <person name="Gardinali P."/>
            <person name="Banfield J.F."/>
            <person name="Atlas R.M."/>
            <person name="Andersen G.L."/>
        </authorList>
    </citation>
    <scope>NUCLEOTIDE SEQUENCE [LARGE SCALE GENOMIC DNA]</scope>
</reference>
<feature type="transmembrane region" description="Helical" evidence="1">
    <location>
        <begin position="73"/>
        <end position="96"/>
    </location>
</feature>
<keyword evidence="1" id="KW-0812">Transmembrane</keyword>
<gene>
    <name evidence="2" type="ORF">A9Q93_03720</name>
</gene>
<dbReference type="AlphaFoldDB" id="A0A1Z8B7R8"/>
<feature type="transmembrane region" description="Helical" evidence="1">
    <location>
        <begin position="154"/>
        <end position="174"/>
    </location>
</feature>
<name>A0A1Z8B7R8_9FLAO</name>
<protein>
    <submittedName>
        <fullName evidence="2">Uncharacterized protein</fullName>
    </submittedName>
</protein>
<keyword evidence="1" id="KW-1133">Transmembrane helix</keyword>